<dbReference type="InterPro" id="IPR016143">
    <property type="entry name" value="Citrate_synth-like_sm_a-sub"/>
</dbReference>
<comment type="similarity">
    <text evidence="1">Belongs to the citrate synthase family.</text>
</comment>
<dbReference type="InterPro" id="IPR036969">
    <property type="entry name" value="Citrate_synthase_sf"/>
</dbReference>
<keyword evidence="2" id="KW-0808">Transferase</keyword>
<protein>
    <submittedName>
        <fullName evidence="3">Uncharacterized protein</fullName>
    </submittedName>
</protein>
<proteinExistence type="inferred from homology"/>
<dbReference type="InterPro" id="IPR002020">
    <property type="entry name" value="Citrate_synthase"/>
</dbReference>
<name>X0YKB1_9ZZZZ</name>
<dbReference type="PANTHER" id="PTHR11739">
    <property type="entry name" value="CITRATE SYNTHASE"/>
    <property type="match status" value="1"/>
</dbReference>
<dbReference type="GO" id="GO:0005829">
    <property type="term" value="C:cytosol"/>
    <property type="evidence" value="ECO:0007669"/>
    <property type="project" value="TreeGrafter"/>
</dbReference>
<dbReference type="InterPro" id="IPR016142">
    <property type="entry name" value="Citrate_synth-like_lrg_a-sub"/>
</dbReference>
<dbReference type="GO" id="GO:0006099">
    <property type="term" value="P:tricarboxylic acid cycle"/>
    <property type="evidence" value="ECO:0007669"/>
    <property type="project" value="TreeGrafter"/>
</dbReference>
<dbReference type="Gene3D" id="1.10.580.10">
    <property type="entry name" value="Citrate Synthase, domain 1"/>
    <property type="match status" value="1"/>
</dbReference>
<reference evidence="3" key="1">
    <citation type="journal article" date="2014" name="Front. Microbiol.">
        <title>High frequency of phylogenetically diverse reductive dehalogenase-homologous genes in deep subseafloor sedimentary metagenomes.</title>
        <authorList>
            <person name="Kawai M."/>
            <person name="Futagami T."/>
            <person name="Toyoda A."/>
            <person name="Takaki Y."/>
            <person name="Nishi S."/>
            <person name="Hori S."/>
            <person name="Arai W."/>
            <person name="Tsubouchi T."/>
            <person name="Morono Y."/>
            <person name="Uchiyama I."/>
            <person name="Ito T."/>
            <person name="Fujiyama A."/>
            <person name="Inagaki F."/>
            <person name="Takami H."/>
        </authorList>
    </citation>
    <scope>NUCLEOTIDE SEQUENCE</scope>
    <source>
        <strain evidence="3">Expedition CK06-06</strain>
    </source>
</reference>
<comment type="caution">
    <text evidence="3">The sequence shown here is derived from an EMBL/GenBank/DDBJ whole genome shotgun (WGS) entry which is preliminary data.</text>
</comment>
<dbReference type="GO" id="GO:0005975">
    <property type="term" value="P:carbohydrate metabolic process"/>
    <property type="evidence" value="ECO:0007669"/>
    <property type="project" value="TreeGrafter"/>
</dbReference>
<evidence type="ECO:0000256" key="1">
    <source>
        <dbReference type="ARBA" id="ARBA00010566"/>
    </source>
</evidence>
<organism evidence="3">
    <name type="scientific">marine sediment metagenome</name>
    <dbReference type="NCBI Taxonomy" id="412755"/>
    <lineage>
        <taxon>unclassified sequences</taxon>
        <taxon>metagenomes</taxon>
        <taxon>ecological metagenomes</taxon>
    </lineage>
</organism>
<sequence length="211" mass="23001">MVLYFIFLKVAAEFTQHQSNSTDEPILYAPPPKTTTCPLLLKGELPNKEHGKMMDAILTACIDHGVTPPTAMASRVVASGGVPLPTAVAAGILSIGDAHGGAIEKGAKYLQEGVKRAENEDKSLDEIAEILVKESREQKKRILGFGHRIHTSDPRTKKLFSLADDLKITKNHIQLSKLIEKELEKQTGKHLPINVDGAIAAISSDMGFDWR</sequence>
<dbReference type="GO" id="GO:0046912">
    <property type="term" value="F:acyltransferase activity, acyl groups converted into alkyl on transfer"/>
    <property type="evidence" value="ECO:0007669"/>
    <property type="project" value="InterPro"/>
</dbReference>
<dbReference type="PANTHER" id="PTHR11739:SF4">
    <property type="entry name" value="CITRATE SYNTHASE, PEROXISOMAL"/>
    <property type="match status" value="1"/>
</dbReference>
<dbReference type="EMBL" id="BART01004748">
    <property type="protein sequence ID" value="GAG56450.1"/>
    <property type="molecule type" value="Genomic_DNA"/>
</dbReference>
<gene>
    <name evidence="3" type="ORF">S01H4_11625</name>
</gene>
<dbReference type="Pfam" id="PF00285">
    <property type="entry name" value="Citrate_synt"/>
    <property type="match status" value="1"/>
</dbReference>
<dbReference type="AlphaFoldDB" id="X0YKB1"/>
<feature type="non-terminal residue" evidence="3">
    <location>
        <position position="211"/>
    </location>
</feature>
<dbReference type="SUPFAM" id="SSF48256">
    <property type="entry name" value="Citrate synthase"/>
    <property type="match status" value="1"/>
</dbReference>
<dbReference type="CDD" id="cd06100">
    <property type="entry name" value="CCL_ACL-C"/>
    <property type="match status" value="1"/>
</dbReference>
<dbReference type="Gene3D" id="1.10.230.10">
    <property type="entry name" value="Cytochrome P450-Terp, domain 2"/>
    <property type="match status" value="1"/>
</dbReference>
<evidence type="ECO:0000313" key="3">
    <source>
        <dbReference type="EMBL" id="GAG56450.1"/>
    </source>
</evidence>
<evidence type="ECO:0000256" key="2">
    <source>
        <dbReference type="ARBA" id="ARBA00022679"/>
    </source>
</evidence>
<accession>X0YKB1</accession>